<keyword evidence="4" id="KW-1185">Reference proteome</keyword>
<evidence type="ECO:0000256" key="1">
    <source>
        <dbReference type="SAM" id="MobiDB-lite"/>
    </source>
</evidence>
<dbReference type="EMBL" id="JBHLZF010000002">
    <property type="protein sequence ID" value="MFB9898017.1"/>
    <property type="molecule type" value="Genomic_DNA"/>
</dbReference>
<comment type="caution">
    <text evidence="3">The sequence shown here is derived from an EMBL/GenBank/DDBJ whole genome shotgun (WGS) entry which is preliminary data.</text>
</comment>
<feature type="region of interest" description="Disordered" evidence="1">
    <location>
        <begin position="415"/>
        <end position="438"/>
    </location>
</feature>
<feature type="chain" id="PRO_5046083762" description="Outer membrane protein beta-barrel domain-containing protein" evidence="2">
    <location>
        <begin position="22"/>
        <end position="935"/>
    </location>
</feature>
<accession>A0ABV5ZKX4</accession>
<feature type="region of interest" description="Disordered" evidence="1">
    <location>
        <begin position="300"/>
        <end position="325"/>
    </location>
</feature>
<protein>
    <recommendedName>
        <fullName evidence="5">Outer membrane protein beta-barrel domain-containing protein</fullName>
    </recommendedName>
</protein>
<evidence type="ECO:0000313" key="3">
    <source>
        <dbReference type="EMBL" id="MFB9898017.1"/>
    </source>
</evidence>
<evidence type="ECO:0008006" key="5">
    <source>
        <dbReference type="Google" id="ProtNLM"/>
    </source>
</evidence>
<keyword evidence="2" id="KW-0732">Signal</keyword>
<proteinExistence type="predicted"/>
<name>A0ABV5ZKX4_9BACT</name>
<gene>
    <name evidence="3" type="ORF">ACFFK8_09510</name>
</gene>
<sequence>MPNFRSLIIVLWLLAVPAIHAQTQPKERKMALWGHVFDSFTRAPLAAHITLMRPDSSVVDTTTCRTNGTGTGGDSWWRINIPRREAHYIIRAELPGYEPCYVNFHAHHIGRNAYLDAEWHYMKRRPRSQPRLDGDHQLGEVVVTGTKIRMVQRGDTLVFNAEAFNLPEGSMLDALVRQLPSAKLMDNGDIYINGEKIDYLTLNGSDFFKGKNKVMLDNLPYYTVKNLQIYHKSTERSRFLGYDVEKKDYVMDVSLKREYSRGAMANAEAGGGSSNRFMARLFSLLYSDRTRYSFFANANNVNEDRRPGGDGSWTPANSPKGLKNTREAGFNMQTENKAKSLSNRLDVTAGRTSLSEERRGHSQTYAGDGDIYSQSRFARQGKVTNLNLSNIFTMRSLVHVPFNLQSSVHMDYQRTNNHKSSTDSTHRGGRPMLSSAANGRGRGEYFHVDAYADFDKKLPWGDNLEFQASFMYETSRPDQDENESRTRYHALDSTDRRHLLRDLHYRNYNYRGNLDYVFNFPSGWRLRTWINYFQSWTSRHNDHYRLDWLPTAGSNDLQLAVDRDNTRNYTILSRDHPVGFWLGWQTDKDGYESFSMLLNAHNQHDRMHYHGGTLDTVARRHGFWLDPEIRYSYNKGGKRLFVRYTAQYKLPDFTDLMPRRETSSASHTRISNPGLKSQSSHTLAGSFSIKTKKAGWWGIGTGVHLTHNAWGTQTWYDRLTGTYTYRQANVDGHMAVQCRVDNTSTLDRKQRLTLNASLTELYDHSVDFDLGYNLDKTPDLRKVDNYRTIGEARLTYALGSVTAAVLGNATWYRASSRSQNFQAINAWDYTCGATLNCTLPWHLTLGTDIKLFSRRGYQSSEMNTSDLVWNAQLSRTFAKGRLTAKVQAFDLLQQLSSTTYTVTAQGRTEVWEKSLPHYVMGTVAWRWQKSPKKQP</sequence>
<evidence type="ECO:0000313" key="4">
    <source>
        <dbReference type="Proteomes" id="UP001589688"/>
    </source>
</evidence>
<feature type="signal peptide" evidence="2">
    <location>
        <begin position="1"/>
        <end position="21"/>
    </location>
</feature>
<evidence type="ECO:0000256" key="2">
    <source>
        <dbReference type="SAM" id="SignalP"/>
    </source>
</evidence>
<organism evidence="3 4">
    <name type="scientific">Hallella seregens ATCC 51272</name>
    <dbReference type="NCBI Taxonomy" id="1336250"/>
    <lineage>
        <taxon>Bacteria</taxon>
        <taxon>Pseudomonadati</taxon>
        <taxon>Bacteroidota</taxon>
        <taxon>Bacteroidia</taxon>
        <taxon>Bacteroidales</taxon>
        <taxon>Prevotellaceae</taxon>
        <taxon>Hallella</taxon>
    </lineage>
</organism>
<dbReference type="RefSeq" id="WP_027952197.1">
    <property type="nucleotide sequence ID" value="NZ_JADU01000012.1"/>
</dbReference>
<reference evidence="3 4" key="1">
    <citation type="submission" date="2024-09" db="EMBL/GenBank/DDBJ databases">
        <authorList>
            <person name="Sun Q."/>
            <person name="Mori K."/>
        </authorList>
    </citation>
    <scope>NUCLEOTIDE SEQUENCE [LARGE SCALE GENOMIC DNA]</scope>
    <source>
        <strain evidence="3 4">ATCC 51272</strain>
    </source>
</reference>
<dbReference type="Proteomes" id="UP001589688">
    <property type="component" value="Unassembled WGS sequence"/>
</dbReference>